<keyword evidence="1" id="KW-1133">Transmembrane helix</keyword>
<accession>A0A2T4AMV7</accession>
<proteinExistence type="predicted"/>
<sequence>MRRPRPHWLLRLNAWGTLKCRGAVSTAIALGIDLAVDKYESLDDDGATHAGIVSDRLIHRVSDVTAIAFTALVVVKLLVSTWIAHAIWACIRRLYPTQTSFVTKSENV</sequence>
<keyword evidence="1" id="KW-0812">Transmembrane</keyword>
<name>A0A2T4AMV7_TRIHA</name>
<reference evidence="2 3" key="1">
    <citation type="submission" date="2016-07" db="EMBL/GenBank/DDBJ databases">
        <title>Multiple horizontal gene transfer events from other fungi enriched the ability of initially mycotrophic Trichoderma (Ascomycota) to feed on dead plant biomass.</title>
        <authorList>
            <consortium name="DOE Joint Genome Institute"/>
            <person name="Aerts A."/>
            <person name="Atanasova L."/>
            <person name="Chenthamara K."/>
            <person name="Zhang J."/>
            <person name="Grujic M."/>
            <person name="Henrissat B."/>
            <person name="Kuo A."/>
            <person name="Salamov A."/>
            <person name="Lipzen A."/>
            <person name="Labutti K."/>
            <person name="Barry K."/>
            <person name="Miao Y."/>
            <person name="Rahimi M.J."/>
            <person name="Shen Q."/>
            <person name="Grigoriev I.V."/>
            <person name="Kubicek C.P."/>
            <person name="Druzhinina I.S."/>
        </authorList>
    </citation>
    <scope>NUCLEOTIDE SEQUENCE [LARGE SCALE GENOMIC DNA]</scope>
    <source>
        <strain evidence="2 3">CBS 226.95</strain>
    </source>
</reference>
<evidence type="ECO:0000256" key="1">
    <source>
        <dbReference type="SAM" id="Phobius"/>
    </source>
</evidence>
<evidence type="ECO:0000313" key="2">
    <source>
        <dbReference type="EMBL" id="PTB58403.1"/>
    </source>
</evidence>
<dbReference type="AlphaFoldDB" id="A0A2T4AMV7"/>
<keyword evidence="1" id="KW-0472">Membrane</keyword>
<dbReference type="Proteomes" id="UP000241690">
    <property type="component" value="Unassembled WGS sequence"/>
</dbReference>
<protein>
    <submittedName>
        <fullName evidence="2">Uncharacterized protein</fullName>
    </submittedName>
</protein>
<dbReference type="GeneID" id="36622961"/>
<organism evidence="2 3">
    <name type="scientific">Trichoderma harzianum CBS 226.95</name>
    <dbReference type="NCBI Taxonomy" id="983964"/>
    <lineage>
        <taxon>Eukaryota</taxon>
        <taxon>Fungi</taxon>
        <taxon>Dikarya</taxon>
        <taxon>Ascomycota</taxon>
        <taxon>Pezizomycotina</taxon>
        <taxon>Sordariomycetes</taxon>
        <taxon>Hypocreomycetidae</taxon>
        <taxon>Hypocreales</taxon>
        <taxon>Hypocreaceae</taxon>
        <taxon>Trichoderma</taxon>
    </lineage>
</organism>
<feature type="transmembrane region" description="Helical" evidence="1">
    <location>
        <begin position="66"/>
        <end position="88"/>
    </location>
</feature>
<dbReference type="EMBL" id="KZ679677">
    <property type="protein sequence ID" value="PTB58403.1"/>
    <property type="molecule type" value="Genomic_DNA"/>
</dbReference>
<evidence type="ECO:0000313" key="3">
    <source>
        <dbReference type="Proteomes" id="UP000241690"/>
    </source>
</evidence>
<gene>
    <name evidence="2" type="ORF">M431DRAFT_3372</name>
</gene>
<keyword evidence="3" id="KW-1185">Reference proteome</keyword>
<dbReference type="RefSeq" id="XP_024778080.1">
    <property type="nucleotide sequence ID" value="XM_024914395.1"/>
</dbReference>